<evidence type="ECO:0000313" key="1">
    <source>
        <dbReference type="EMBL" id="KAJ7212311.1"/>
    </source>
</evidence>
<dbReference type="Proteomes" id="UP001219525">
    <property type="component" value="Unassembled WGS sequence"/>
</dbReference>
<dbReference type="PANTHER" id="PTHR46564:SF1">
    <property type="entry name" value="TRANSPOSASE"/>
    <property type="match status" value="1"/>
</dbReference>
<dbReference type="InterPro" id="IPR036397">
    <property type="entry name" value="RNaseH_sf"/>
</dbReference>
<evidence type="ECO:0008006" key="3">
    <source>
        <dbReference type="Google" id="ProtNLM"/>
    </source>
</evidence>
<keyword evidence="2" id="KW-1185">Reference proteome</keyword>
<sequence>MVFKHHSTEVKLLAICALENGDDIDSVEHRFGISRRSLERWQQQLEETHTLARRKSETACRPRTILPPFLQVLRDLLDESPALYLDELADYFSIVHDENIPISTIADSLRELGYQRKVLRRVAAQRDNILRAQWMQLIQRNFEARQMVFTDESSKDGHTLARRYGRGSVDGEEFFDFVLNELLPKMNRFPEENSVLIMDNCRIHKSQAVAQACEDAGKSMI</sequence>
<dbReference type="InterPro" id="IPR009057">
    <property type="entry name" value="Homeodomain-like_sf"/>
</dbReference>
<accession>A0AAD6VKG5</accession>
<dbReference type="EMBL" id="JARJCW010000024">
    <property type="protein sequence ID" value="KAJ7212311.1"/>
    <property type="molecule type" value="Genomic_DNA"/>
</dbReference>
<dbReference type="PANTHER" id="PTHR46564">
    <property type="entry name" value="TRANSPOSASE"/>
    <property type="match status" value="1"/>
</dbReference>
<dbReference type="SUPFAM" id="SSF46689">
    <property type="entry name" value="Homeodomain-like"/>
    <property type="match status" value="1"/>
</dbReference>
<evidence type="ECO:0000313" key="2">
    <source>
        <dbReference type="Proteomes" id="UP001219525"/>
    </source>
</evidence>
<dbReference type="AlphaFoldDB" id="A0AAD6VKG5"/>
<comment type="caution">
    <text evidence="1">The sequence shown here is derived from an EMBL/GenBank/DDBJ whole genome shotgun (WGS) entry which is preliminary data.</text>
</comment>
<gene>
    <name evidence="1" type="ORF">GGX14DRAFT_361791</name>
</gene>
<dbReference type="Gene3D" id="3.30.420.10">
    <property type="entry name" value="Ribonuclease H-like superfamily/Ribonuclease H"/>
    <property type="match status" value="1"/>
</dbReference>
<name>A0AAD6VKG5_9AGAR</name>
<protein>
    <recommendedName>
        <fullName evidence="3">Tc1-like transposase DDE domain-containing protein</fullName>
    </recommendedName>
</protein>
<reference evidence="1" key="1">
    <citation type="submission" date="2023-03" db="EMBL/GenBank/DDBJ databases">
        <title>Massive genome expansion in bonnet fungi (Mycena s.s.) driven by repeated elements and novel gene families across ecological guilds.</title>
        <authorList>
            <consortium name="Lawrence Berkeley National Laboratory"/>
            <person name="Harder C.B."/>
            <person name="Miyauchi S."/>
            <person name="Viragh M."/>
            <person name="Kuo A."/>
            <person name="Thoen E."/>
            <person name="Andreopoulos B."/>
            <person name="Lu D."/>
            <person name="Skrede I."/>
            <person name="Drula E."/>
            <person name="Henrissat B."/>
            <person name="Morin E."/>
            <person name="Kohler A."/>
            <person name="Barry K."/>
            <person name="LaButti K."/>
            <person name="Morin E."/>
            <person name="Salamov A."/>
            <person name="Lipzen A."/>
            <person name="Mereny Z."/>
            <person name="Hegedus B."/>
            <person name="Baldrian P."/>
            <person name="Stursova M."/>
            <person name="Weitz H."/>
            <person name="Taylor A."/>
            <person name="Grigoriev I.V."/>
            <person name="Nagy L.G."/>
            <person name="Martin F."/>
            <person name="Kauserud H."/>
        </authorList>
    </citation>
    <scope>NUCLEOTIDE SEQUENCE</scope>
    <source>
        <strain evidence="1">9144</strain>
    </source>
</reference>
<organism evidence="1 2">
    <name type="scientific">Mycena pura</name>
    <dbReference type="NCBI Taxonomy" id="153505"/>
    <lineage>
        <taxon>Eukaryota</taxon>
        <taxon>Fungi</taxon>
        <taxon>Dikarya</taxon>
        <taxon>Basidiomycota</taxon>
        <taxon>Agaricomycotina</taxon>
        <taxon>Agaricomycetes</taxon>
        <taxon>Agaricomycetidae</taxon>
        <taxon>Agaricales</taxon>
        <taxon>Marasmiineae</taxon>
        <taxon>Mycenaceae</taxon>
        <taxon>Mycena</taxon>
    </lineage>
</organism>
<dbReference type="GO" id="GO:0003676">
    <property type="term" value="F:nucleic acid binding"/>
    <property type="evidence" value="ECO:0007669"/>
    <property type="project" value="InterPro"/>
</dbReference>
<proteinExistence type="predicted"/>